<sequence>MHPTNASTTRNTYQPSGRVKSAPAIFSAASTSVSGTRRRVGQDRVPREGAGPAAGGACRHGGTRASRLRLDDALRPRRGLRFWVGGTRDERGHRALRALDARPIPLPLACQNTEHIISRVSRKSDDEAIDGELPSYVVDCSTATPRTPKERKSQNRERRDRRCRNDDTHTCKGEVVAVQRRIEISS</sequence>
<dbReference type="RefSeq" id="XP_009552952.1">
    <property type="nucleotide sequence ID" value="XM_009554657.1"/>
</dbReference>
<evidence type="ECO:0000256" key="1">
    <source>
        <dbReference type="SAM" id="MobiDB-lite"/>
    </source>
</evidence>
<dbReference type="Proteomes" id="UP000030671">
    <property type="component" value="Unassembled WGS sequence"/>
</dbReference>
<organism evidence="2 3">
    <name type="scientific">Heterobasidion irregulare (strain TC 32-1)</name>
    <dbReference type="NCBI Taxonomy" id="747525"/>
    <lineage>
        <taxon>Eukaryota</taxon>
        <taxon>Fungi</taxon>
        <taxon>Dikarya</taxon>
        <taxon>Basidiomycota</taxon>
        <taxon>Agaricomycotina</taxon>
        <taxon>Agaricomycetes</taxon>
        <taxon>Russulales</taxon>
        <taxon>Bondarzewiaceae</taxon>
        <taxon>Heterobasidion</taxon>
        <taxon>Heterobasidion annosum species complex</taxon>
    </lineage>
</organism>
<dbReference type="InParanoid" id="W4JPQ1"/>
<name>W4JPQ1_HETIT</name>
<proteinExistence type="predicted"/>
<keyword evidence="3" id="KW-1185">Reference proteome</keyword>
<dbReference type="KEGG" id="hir:HETIRDRAFT_430866"/>
<accession>W4JPQ1</accession>
<protein>
    <submittedName>
        <fullName evidence="2">Uncharacterized protein</fullName>
    </submittedName>
</protein>
<dbReference type="HOGENOM" id="CLU_1454604_0_0_1"/>
<reference evidence="2 3" key="1">
    <citation type="journal article" date="2012" name="New Phytol.">
        <title>Insight into trade-off between wood decay and parasitism from the genome of a fungal forest pathogen.</title>
        <authorList>
            <person name="Olson A."/>
            <person name="Aerts A."/>
            <person name="Asiegbu F."/>
            <person name="Belbahri L."/>
            <person name="Bouzid O."/>
            <person name="Broberg A."/>
            <person name="Canback B."/>
            <person name="Coutinho P.M."/>
            <person name="Cullen D."/>
            <person name="Dalman K."/>
            <person name="Deflorio G."/>
            <person name="van Diepen L.T."/>
            <person name="Dunand C."/>
            <person name="Duplessis S."/>
            <person name="Durling M."/>
            <person name="Gonthier P."/>
            <person name="Grimwood J."/>
            <person name="Fossdal C.G."/>
            <person name="Hansson D."/>
            <person name="Henrissat B."/>
            <person name="Hietala A."/>
            <person name="Himmelstrand K."/>
            <person name="Hoffmeister D."/>
            <person name="Hogberg N."/>
            <person name="James T.Y."/>
            <person name="Karlsson M."/>
            <person name="Kohler A."/>
            <person name="Kues U."/>
            <person name="Lee Y.H."/>
            <person name="Lin Y.C."/>
            <person name="Lind M."/>
            <person name="Lindquist E."/>
            <person name="Lombard V."/>
            <person name="Lucas S."/>
            <person name="Lunden K."/>
            <person name="Morin E."/>
            <person name="Murat C."/>
            <person name="Park J."/>
            <person name="Raffaello T."/>
            <person name="Rouze P."/>
            <person name="Salamov A."/>
            <person name="Schmutz J."/>
            <person name="Solheim H."/>
            <person name="Stahlberg J."/>
            <person name="Velez H."/>
            <person name="de Vries R.P."/>
            <person name="Wiebenga A."/>
            <person name="Woodward S."/>
            <person name="Yakovlev I."/>
            <person name="Garbelotto M."/>
            <person name="Martin F."/>
            <person name="Grigoriev I.V."/>
            <person name="Stenlid J."/>
        </authorList>
    </citation>
    <scope>NUCLEOTIDE SEQUENCE [LARGE SCALE GENOMIC DNA]</scope>
    <source>
        <strain evidence="2 3">TC 32-1</strain>
    </source>
</reference>
<evidence type="ECO:0000313" key="3">
    <source>
        <dbReference type="Proteomes" id="UP000030671"/>
    </source>
</evidence>
<feature type="region of interest" description="Disordered" evidence="1">
    <location>
        <begin position="1"/>
        <end position="62"/>
    </location>
</feature>
<gene>
    <name evidence="2" type="ORF">HETIRDRAFT_430866</name>
</gene>
<dbReference type="GeneID" id="20674487"/>
<feature type="compositionally biased region" description="Basic and acidic residues" evidence="1">
    <location>
        <begin position="147"/>
        <end position="167"/>
    </location>
</feature>
<feature type="region of interest" description="Disordered" evidence="1">
    <location>
        <begin position="139"/>
        <end position="167"/>
    </location>
</feature>
<dbReference type="EMBL" id="KI925466">
    <property type="protein sequence ID" value="ETW75552.1"/>
    <property type="molecule type" value="Genomic_DNA"/>
</dbReference>
<dbReference type="AlphaFoldDB" id="W4JPQ1"/>
<evidence type="ECO:0000313" key="2">
    <source>
        <dbReference type="EMBL" id="ETW75552.1"/>
    </source>
</evidence>
<feature type="compositionally biased region" description="Polar residues" evidence="1">
    <location>
        <begin position="1"/>
        <end position="15"/>
    </location>
</feature>